<keyword evidence="2" id="KW-1185">Reference proteome</keyword>
<reference evidence="1" key="1">
    <citation type="submission" date="2015-04" db="UniProtKB">
        <authorList>
            <consortium name="EnsemblPlants"/>
        </authorList>
    </citation>
    <scope>IDENTIFICATION</scope>
</reference>
<dbReference type="EnsemblPlants" id="OPUNC03G15860.4">
    <property type="protein sequence ID" value="OPUNC03G15860.4"/>
    <property type="gene ID" value="OPUNC03G15860"/>
</dbReference>
<accession>A0A0E0KDD9</accession>
<evidence type="ECO:0000313" key="2">
    <source>
        <dbReference type="Proteomes" id="UP000026962"/>
    </source>
</evidence>
<protein>
    <submittedName>
        <fullName evidence="1">Phospholipid-transporting ATPase</fullName>
    </submittedName>
</protein>
<organism evidence="1">
    <name type="scientific">Oryza punctata</name>
    <name type="common">Red rice</name>
    <dbReference type="NCBI Taxonomy" id="4537"/>
    <lineage>
        <taxon>Eukaryota</taxon>
        <taxon>Viridiplantae</taxon>
        <taxon>Streptophyta</taxon>
        <taxon>Embryophyta</taxon>
        <taxon>Tracheophyta</taxon>
        <taxon>Spermatophyta</taxon>
        <taxon>Magnoliopsida</taxon>
        <taxon>Liliopsida</taxon>
        <taxon>Poales</taxon>
        <taxon>Poaceae</taxon>
        <taxon>BOP clade</taxon>
        <taxon>Oryzoideae</taxon>
        <taxon>Oryzeae</taxon>
        <taxon>Oryzinae</taxon>
        <taxon>Oryza</taxon>
    </lineage>
</organism>
<evidence type="ECO:0000313" key="1">
    <source>
        <dbReference type="EnsemblPlants" id="OPUNC03G15860.4"/>
    </source>
</evidence>
<name>A0A0E0KDD9_ORYPU</name>
<dbReference type="AlphaFoldDB" id="A0A0E0KDD9"/>
<dbReference type="Gramene" id="OPUNC03G15860.4">
    <property type="protein sequence ID" value="OPUNC03G15860.4"/>
    <property type="gene ID" value="OPUNC03G15860"/>
</dbReference>
<dbReference type="HOGENOM" id="CLU_222195_0_0_1"/>
<sequence>MGTAVLLASCISLLNFLSAS</sequence>
<dbReference type="Proteomes" id="UP000026962">
    <property type="component" value="Chromosome 3"/>
</dbReference>
<reference evidence="1" key="2">
    <citation type="submission" date="2018-05" db="EMBL/GenBank/DDBJ databases">
        <title>OpunRS2 (Oryza punctata Reference Sequence Version 2).</title>
        <authorList>
            <person name="Zhang J."/>
            <person name="Kudrna D."/>
            <person name="Lee S."/>
            <person name="Talag J."/>
            <person name="Welchert J."/>
            <person name="Wing R.A."/>
        </authorList>
    </citation>
    <scope>NUCLEOTIDE SEQUENCE [LARGE SCALE GENOMIC DNA]</scope>
</reference>
<proteinExistence type="predicted"/>